<feature type="domain" description="DUF2326" evidence="1">
    <location>
        <begin position="445"/>
        <end position="566"/>
    </location>
</feature>
<name>A0A5M8P3H7_9BACT</name>
<accession>A0A5M8P3H7</accession>
<gene>
    <name evidence="2" type="ORF">EZS26_000833</name>
</gene>
<organism evidence="2 3">
    <name type="scientific">Candidatus Ordinivivax streblomastigis</name>
    <dbReference type="NCBI Taxonomy" id="2540710"/>
    <lineage>
        <taxon>Bacteria</taxon>
        <taxon>Pseudomonadati</taxon>
        <taxon>Bacteroidota</taxon>
        <taxon>Bacteroidia</taxon>
        <taxon>Bacteroidales</taxon>
        <taxon>Candidatus Ordinivivax</taxon>
    </lineage>
</organism>
<dbReference type="InterPro" id="IPR027417">
    <property type="entry name" value="P-loop_NTPase"/>
</dbReference>
<dbReference type="AlphaFoldDB" id="A0A5M8P3H7"/>
<evidence type="ECO:0000259" key="1">
    <source>
        <dbReference type="Pfam" id="PF10088"/>
    </source>
</evidence>
<dbReference type="Pfam" id="PF10088">
    <property type="entry name" value="DUF2326"/>
    <property type="match status" value="1"/>
</dbReference>
<protein>
    <recommendedName>
        <fullName evidence="1">DUF2326 domain-containing protein</fullName>
    </recommendedName>
</protein>
<sequence>MFLKRLIIQNNNGIIRNIPFHKGVNFIVDETPKTPNQQTTGNNVGKTTILRLVDFCLGGDGENIYKDTEFKKQPNTTIEKFLKETEVIIAVELVDDIENENSKKVIIKRNFLSRNRKVQEINGESFTDDKKFDKKLKEEILDTQVDKPTFRQIISKNIRDEKNKMTNIVKILNSYATQEVYETLYLFWLGIGTDNLSEKLRLSEEKKKENSFQKRLKKEGELSLIEQQLSFVNTKIAELNVQKSTFSINENYIEDAEMLNQTKYHLNQLSSHLSALEIRRNLIFESKTDLEKEYARIDVSQIRRLYEKAKILVPSLQTSFEDTVKFHNDLLSEKINYITKELPDLQKSITEHRYQLSKFIALEKALTDKLTKLGITEDLEAIVMELNKFFEKKGTLEEQKKLWSNSNERLKNITNTLNDINQEIISKDELIQNRITEFNKFFSEISNELYGEYYILSSSTNEKGYDLIITNIEGNPSTGKKKGQIAAFDFAYIQFADHLDINCLHFIMHDQLENIHDNQLNTLIEVANCINGQYIVPILRDKIPPNVDVSLYEALSLSQGDKLFKI</sequence>
<dbReference type="Proteomes" id="UP000324575">
    <property type="component" value="Unassembled WGS sequence"/>
</dbReference>
<evidence type="ECO:0000313" key="2">
    <source>
        <dbReference type="EMBL" id="KAA6302938.1"/>
    </source>
</evidence>
<dbReference type="Gene3D" id="3.40.50.300">
    <property type="entry name" value="P-loop containing nucleotide triphosphate hydrolases"/>
    <property type="match status" value="1"/>
</dbReference>
<dbReference type="EMBL" id="SNRX01000004">
    <property type="protein sequence ID" value="KAA6302938.1"/>
    <property type="molecule type" value="Genomic_DNA"/>
</dbReference>
<comment type="caution">
    <text evidence="2">The sequence shown here is derived from an EMBL/GenBank/DDBJ whole genome shotgun (WGS) entry which is preliminary data.</text>
</comment>
<evidence type="ECO:0000313" key="3">
    <source>
        <dbReference type="Proteomes" id="UP000324575"/>
    </source>
</evidence>
<reference evidence="2 3" key="1">
    <citation type="submission" date="2019-03" db="EMBL/GenBank/DDBJ databases">
        <title>Single cell metagenomics reveals metabolic interactions within the superorganism composed of flagellate Streblomastix strix and complex community of Bacteroidetes bacteria on its surface.</title>
        <authorList>
            <person name="Treitli S.C."/>
            <person name="Kolisko M."/>
            <person name="Husnik F."/>
            <person name="Keeling P."/>
            <person name="Hampl V."/>
        </authorList>
    </citation>
    <scope>NUCLEOTIDE SEQUENCE [LARGE SCALE GENOMIC DNA]</scope>
    <source>
        <strain evidence="2">St1</strain>
    </source>
</reference>
<proteinExistence type="predicted"/>
<dbReference type="InterPro" id="IPR018760">
    <property type="entry name" value="DUF2326"/>
</dbReference>